<evidence type="ECO:0000313" key="3">
    <source>
        <dbReference type="Proteomes" id="UP001054837"/>
    </source>
</evidence>
<organism evidence="2 3">
    <name type="scientific">Caerostris darwini</name>
    <dbReference type="NCBI Taxonomy" id="1538125"/>
    <lineage>
        <taxon>Eukaryota</taxon>
        <taxon>Metazoa</taxon>
        <taxon>Ecdysozoa</taxon>
        <taxon>Arthropoda</taxon>
        <taxon>Chelicerata</taxon>
        <taxon>Arachnida</taxon>
        <taxon>Araneae</taxon>
        <taxon>Araneomorphae</taxon>
        <taxon>Entelegynae</taxon>
        <taxon>Araneoidea</taxon>
        <taxon>Araneidae</taxon>
        <taxon>Caerostris</taxon>
    </lineage>
</organism>
<dbReference type="EMBL" id="BPLQ01003583">
    <property type="protein sequence ID" value="GIY01525.1"/>
    <property type="molecule type" value="Genomic_DNA"/>
</dbReference>
<feature type="region of interest" description="Disordered" evidence="1">
    <location>
        <begin position="1"/>
        <end position="23"/>
    </location>
</feature>
<evidence type="ECO:0000313" key="2">
    <source>
        <dbReference type="EMBL" id="GIY01525.1"/>
    </source>
</evidence>
<reference evidence="2 3" key="1">
    <citation type="submission" date="2021-06" db="EMBL/GenBank/DDBJ databases">
        <title>Caerostris darwini draft genome.</title>
        <authorList>
            <person name="Kono N."/>
            <person name="Arakawa K."/>
        </authorList>
    </citation>
    <scope>NUCLEOTIDE SEQUENCE [LARGE SCALE GENOMIC DNA]</scope>
</reference>
<evidence type="ECO:0000256" key="1">
    <source>
        <dbReference type="SAM" id="MobiDB-lite"/>
    </source>
</evidence>
<dbReference type="AlphaFoldDB" id="A0AAV4PXP6"/>
<name>A0AAV4PXP6_9ARAC</name>
<keyword evidence="3" id="KW-1185">Reference proteome</keyword>
<gene>
    <name evidence="2" type="ORF">CDAR_477431</name>
</gene>
<proteinExistence type="predicted"/>
<sequence length="71" mass="7870">MIKQKQIARKDESEHIAGNSKSLNEAKEDKKLVLAALSQKKNKAVLHSVIATKTKIVYALDSRQLEVAKPS</sequence>
<accession>A0AAV4PXP6</accession>
<dbReference type="Proteomes" id="UP001054837">
    <property type="component" value="Unassembled WGS sequence"/>
</dbReference>
<comment type="caution">
    <text evidence="2">The sequence shown here is derived from an EMBL/GenBank/DDBJ whole genome shotgun (WGS) entry which is preliminary data.</text>
</comment>
<protein>
    <submittedName>
        <fullName evidence="2">Uncharacterized protein</fullName>
    </submittedName>
</protein>